<keyword evidence="1" id="KW-1133">Transmembrane helix</keyword>
<feature type="transmembrane region" description="Helical" evidence="1">
    <location>
        <begin position="105"/>
        <end position="123"/>
    </location>
</feature>
<keyword evidence="1" id="KW-0472">Membrane</keyword>
<dbReference type="EMBL" id="FNAT01000004">
    <property type="protein sequence ID" value="SDE85382.1"/>
    <property type="molecule type" value="Genomic_DNA"/>
</dbReference>
<sequence length="124" mass="13791">MNRTTINGWAREISRLLDDRAGVGGRDLAARLDRAAPVLPPEILARARFLAAAETVSRLPERAEAIDLERVETAYVTVQSWLMAEEPEALRHALRRAVWMRRARQAASILLAALIAGLLWRGIA</sequence>
<keyword evidence="3" id="KW-1185">Reference proteome</keyword>
<gene>
    <name evidence="2" type="ORF">SAMN04488567_2818</name>
</gene>
<proteinExistence type="predicted"/>
<name>A0A1G7GB72_9RHOB</name>
<protein>
    <submittedName>
        <fullName evidence="2">Uncharacterized protein</fullName>
    </submittedName>
</protein>
<evidence type="ECO:0000313" key="3">
    <source>
        <dbReference type="Proteomes" id="UP000198922"/>
    </source>
</evidence>
<keyword evidence="1" id="KW-0812">Transmembrane</keyword>
<accession>A0A1G7GB72</accession>
<reference evidence="3" key="1">
    <citation type="submission" date="2016-10" db="EMBL/GenBank/DDBJ databases">
        <authorList>
            <person name="Varghese N."/>
            <person name="Submissions S."/>
        </authorList>
    </citation>
    <scope>NUCLEOTIDE SEQUENCE [LARGE SCALE GENOMIC DNA]</scope>
    <source>
        <strain evidence="3">DSM 21424</strain>
    </source>
</reference>
<dbReference type="RefSeq" id="WP_090112990.1">
    <property type="nucleotide sequence ID" value="NZ_FNAT01000004.1"/>
</dbReference>
<evidence type="ECO:0000313" key="2">
    <source>
        <dbReference type="EMBL" id="SDE85382.1"/>
    </source>
</evidence>
<dbReference type="AlphaFoldDB" id="A0A1G7GB72"/>
<evidence type="ECO:0000256" key="1">
    <source>
        <dbReference type="SAM" id="Phobius"/>
    </source>
</evidence>
<dbReference type="OrthoDB" id="7863544at2"/>
<dbReference type="Proteomes" id="UP000198922">
    <property type="component" value="Unassembled WGS sequence"/>
</dbReference>
<organism evidence="2 3">
    <name type="scientific">Limimaricola pyoseonensis</name>
    <dbReference type="NCBI Taxonomy" id="521013"/>
    <lineage>
        <taxon>Bacteria</taxon>
        <taxon>Pseudomonadati</taxon>
        <taxon>Pseudomonadota</taxon>
        <taxon>Alphaproteobacteria</taxon>
        <taxon>Rhodobacterales</taxon>
        <taxon>Paracoccaceae</taxon>
        <taxon>Limimaricola</taxon>
    </lineage>
</organism>